<protein>
    <recommendedName>
        <fullName evidence="3">PNPLA domain-containing protein</fullName>
    </recommendedName>
</protein>
<feature type="short sequence motif" description="GXSXG" evidence="2">
    <location>
        <begin position="77"/>
        <end position="81"/>
    </location>
</feature>
<evidence type="ECO:0000256" key="2">
    <source>
        <dbReference type="PROSITE-ProRule" id="PRU01161"/>
    </source>
</evidence>
<feature type="short sequence motif" description="GXGXXG" evidence="2">
    <location>
        <begin position="38"/>
        <end position="43"/>
    </location>
</feature>
<dbReference type="Pfam" id="PF01734">
    <property type="entry name" value="Patatin"/>
    <property type="match status" value="1"/>
</dbReference>
<keyword evidence="1 2" id="KW-0443">Lipid metabolism</keyword>
<dbReference type="GO" id="GO:0005811">
    <property type="term" value="C:lipid droplet"/>
    <property type="evidence" value="ECO:0007669"/>
    <property type="project" value="TreeGrafter"/>
</dbReference>
<dbReference type="PANTHER" id="PTHR12406:SF7">
    <property type="entry name" value="PATATIN-LIKE PHOSPHOLIPASE DOMAIN-CONTAINING PROTEIN 4"/>
    <property type="match status" value="1"/>
</dbReference>
<keyword evidence="2" id="KW-0378">Hydrolase</keyword>
<proteinExistence type="predicted"/>
<name>A0AAD3HEV0_9STRA</name>
<evidence type="ECO:0000259" key="3">
    <source>
        <dbReference type="PROSITE" id="PS51635"/>
    </source>
</evidence>
<evidence type="ECO:0000313" key="4">
    <source>
        <dbReference type="EMBL" id="GFH60559.1"/>
    </source>
</evidence>
<dbReference type="InterPro" id="IPR033562">
    <property type="entry name" value="PLPL"/>
</dbReference>
<dbReference type="GO" id="GO:0019433">
    <property type="term" value="P:triglyceride catabolic process"/>
    <property type="evidence" value="ECO:0007669"/>
    <property type="project" value="TreeGrafter"/>
</dbReference>
<dbReference type="SUPFAM" id="SSF52151">
    <property type="entry name" value="FabD/lysophospholipase-like"/>
    <property type="match status" value="1"/>
</dbReference>
<reference evidence="4 5" key="1">
    <citation type="journal article" date="2021" name="Sci. Rep.">
        <title>The genome of the diatom Chaetoceros tenuissimus carries an ancient integrated fragment of an extant virus.</title>
        <authorList>
            <person name="Hongo Y."/>
            <person name="Kimura K."/>
            <person name="Takaki Y."/>
            <person name="Yoshida Y."/>
            <person name="Baba S."/>
            <person name="Kobayashi G."/>
            <person name="Nagasaki K."/>
            <person name="Hano T."/>
            <person name="Tomaru Y."/>
        </authorList>
    </citation>
    <scope>NUCLEOTIDE SEQUENCE [LARGE SCALE GENOMIC DNA]</scope>
    <source>
        <strain evidence="4 5">NIES-3715</strain>
    </source>
</reference>
<keyword evidence="2" id="KW-0442">Lipid degradation</keyword>
<dbReference type="GO" id="GO:0055088">
    <property type="term" value="P:lipid homeostasis"/>
    <property type="evidence" value="ECO:0007669"/>
    <property type="project" value="TreeGrafter"/>
</dbReference>
<feature type="active site" description="Nucleophile" evidence="2">
    <location>
        <position position="79"/>
    </location>
</feature>
<feature type="active site" description="Proton acceptor" evidence="2">
    <location>
        <position position="219"/>
    </location>
</feature>
<dbReference type="AlphaFoldDB" id="A0AAD3HEV0"/>
<dbReference type="Proteomes" id="UP001054902">
    <property type="component" value="Unassembled WGS sequence"/>
</dbReference>
<evidence type="ECO:0000256" key="1">
    <source>
        <dbReference type="ARBA" id="ARBA00023098"/>
    </source>
</evidence>
<accession>A0AAD3HEV0</accession>
<dbReference type="Gene3D" id="3.40.1090.10">
    <property type="entry name" value="Cytosolic phospholipase A2 catalytic domain"/>
    <property type="match status" value="1"/>
</dbReference>
<dbReference type="GO" id="GO:0005737">
    <property type="term" value="C:cytoplasm"/>
    <property type="evidence" value="ECO:0007669"/>
    <property type="project" value="TreeGrafter"/>
</dbReference>
<organism evidence="4 5">
    <name type="scientific">Chaetoceros tenuissimus</name>
    <dbReference type="NCBI Taxonomy" id="426638"/>
    <lineage>
        <taxon>Eukaryota</taxon>
        <taxon>Sar</taxon>
        <taxon>Stramenopiles</taxon>
        <taxon>Ochrophyta</taxon>
        <taxon>Bacillariophyta</taxon>
        <taxon>Coscinodiscophyceae</taxon>
        <taxon>Chaetocerotophycidae</taxon>
        <taxon>Chaetocerotales</taxon>
        <taxon>Chaetocerotaceae</taxon>
        <taxon>Chaetoceros</taxon>
    </lineage>
</organism>
<comment type="caution">
    <text evidence="2">Lacks conserved residue(s) required for the propagation of feature annotation.</text>
</comment>
<dbReference type="PANTHER" id="PTHR12406">
    <property type="entry name" value="CALCIUM-INDEPENDENT PHOSPHOLIPASE A2 IPLA2 -RELATED"/>
    <property type="match status" value="1"/>
</dbReference>
<keyword evidence="5" id="KW-1185">Reference proteome</keyword>
<evidence type="ECO:0000313" key="5">
    <source>
        <dbReference type="Proteomes" id="UP001054902"/>
    </source>
</evidence>
<dbReference type="EMBL" id="BLLK01000069">
    <property type="protein sequence ID" value="GFH60559.1"/>
    <property type="molecule type" value="Genomic_DNA"/>
</dbReference>
<comment type="caution">
    <text evidence="4">The sequence shown here is derived from an EMBL/GenBank/DDBJ whole genome shotgun (WGS) entry which is preliminary data.</text>
</comment>
<dbReference type="GO" id="GO:0016020">
    <property type="term" value="C:membrane"/>
    <property type="evidence" value="ECO:0007669"/>
    <property type="project" value="TreeGrafter"/>
</dbReference>
<feature type="domain" description="PNPLA" evidence="3">
    <location>
        <begin position="34"/>
        <end position="232"/>
    </location>
</feature>
<dbReference type="PROSITE" id="PS51635">
    <property type="entry name" value="PNPLA"/>
    <property type="match status" value="1"/>
</dbReference>
<dbReference type="InterPro" id="IPR016035">
    <property type="entry name" value="Acyl_Trfase/lysoPLipase"/>
</dbReference>
<gene>
    <name evidence="4" type="ORF">CTEN210_17035</name>
</gene>
<sequence>MKRIPWLRKESKRRFLATRRLSSSTPTKPSLTSFSFSGAGFLGAYHAGVYQCLLKHNHVLKPLERLEPDAKSPVLTGVSAGALISAAISAGVTPESAMNVILEVANRTREKGGLLDTLAPNFSLIDQLDDLLEVEMQKALGGSENDNDYDLDLLLNRIQHGKLLHIGLTDKKKFDVLNLKTDLDAYVYADQYRSIKDITSCAVLSSYIPVGTGPAIWNDANSGNNAVKNAWKIVSEMEELGFLKHGMTRETIRRDVTSDDETSEKDLQYLDGGLCNLFPEIDEDTIIIAPINGIYSKPCITPEIPMDDDEKTLYSSILSRIKVDFPITLEMSEGIRVGANTENLLALYQMARSSSSETLQGKFRDGYDDATRFLKKNDMLTVFSG</sequence>
<dbReference type="InterPro" id="IPR002641">
    <property type="entry name" value="PNPLA_dom"/>
</dbReference>
<dbReference type="GO" id="GO:0004806">
    <property type="term" value="F:triacylglycerol lipase activity"/>
    <property type="evidence" value="ECO:0007669"/>
    <property type="project" value="TreeGrafter"/>
</dbReference>